<dbReference type="InterPro" id="IPR050757">
    <property type="entry name" value="Collagen_mod_GT25"/>
</dbReference>
<dbReference type="EMBL" id="NCKV01005263">
    <property type="protein sequence ID" value="RWS24177.1"/>
    <property type="molecule type" value="Genomic_DNA"/>
</dbReference>
<sequence>YSLNVITVATNVTDGFLRFNRSVNVYNLNLEVLGLNDVWKGGDVTRTTGGGYKINLLKNALKKYKDDQQRIVLFVDSYDVVINSVKDEILKRFLETDAKVLFSAEGFCWPDKSLTSSYPKLEKPGKRFLNSGGFIGFAPVLNEIVSYSEIEDTDDDQLYYTHIYINDTLRQKWSIKLDHRATIFQNLNGAVGDVELSISDSGDVVVKNTAYLTYPLIFHGNGASKITINSLGNYLAKAWTPQQCSACSEGVISLKQINPEDAPVVVIALFVEHATPFLYEFFENILNLRYPKSRIYLVIHNAVSYHEPLVEEFVSNNKNKYKSLKTYPLTTPDWQARNMAIEQCLKVECDYYLSVDSDARLTNDKTLIKLIEQNRKVISPMLVRHKSVWANFWGAISHDGFYARSHDYMDIVKNKRR</sequence>
<dbReference type="GO" id="GO:0005783">
    <property type="term" value="C:endoplasmic reticulum"/>
    <property type="evidence" value="ECO:0007669"/>
    <property type="project" value="TreeGrafter"/>
</dbReference>
<comment type="caution">
    <text evidence="2">The sequence shown here is derived from an EMBL/GenBank/DDBJ whole genome shotgun (WGS) entry which is preliminary data.</text>
</comment>
<accession>A0A443S9I1</accession>
<evidence type="ECO:0000313" key="3">
    <source>
        <dbReference type="Proteomes" id="UP000288716"/>
    </source>
</evidence>
<keyword evidence="2" id="KW-0223">Dioxygenase</keyword>
<name>A0A443S9I1_9ACAR</name>
<feature type="non-terminal residue" evidence="2">
    <location>
        <position position="1"/>
    </location>
</feature>
<keyword evidence="2" id="KW-0560">Oxidoreductase</keyword>
<dbReference type="PANTHER" id="PTHR10730">
    <property type="entry name" value="PROCOLLAGEN-LYSINE,2-OXOGLUTARATE 5-DIOXYGENASE/GLYCOSYLTRANSFERASE 25 FAMILY MEMBER"/>
    <property type="match status" value="1"/>
</dbReference>
<feature type="domain" description="PLOD1-3-like GT" evidence="1">
    <location>
        <begin position="3"/>
        <end position="244"/>
    </location>
</feature>
<evidence type="ECO:0000259" key="1">
    <source>
        <dbReference type="Pfam" id="PF25342"/>
    </source>
</evidence>
<reference evidence="2 3" key="1">
    <citation type="journal article" date="2018" name="Gigascience">
        <title>Genomes of trombidid mites reveal novel predicted allergens and laterally-transferred genes associated with secondary metabolism.</title>
        <authorList>
            <person name="Dong X."/>
            <person name="Chaisiri K."/>
            <person name="Xia D."/>
            <person name="Armstrong S.D."/>
            <person name="Fang Y."/>
            <person name="Donnelly M.J."/>
            <person name="Kadowaki T."/>
            <person name="McGarry J.W."/>
            <person name="Darby A.C."/>
            <person name="Makepeace B.L."/>
        </authorList>
    </citation>
    <scope>NUCLEOTIDE SEQUENCE [LARGE SCALE GENOMIC DNA]</scope>
    <source>
        <strain evidence="2">UoL-UT</strain>
    </source>
</reference>
<dbReference type="Proteomes" id="UP000288716">
    <property type="component" value="Unassembled WGS sequence"/>
</dbReference>
<evidence type="ECO:0000313" key="2">
    <source>
        <dbReference type="EMBL" id="RWS24177.1"/>
    </source>
</evidence>
<dbReference type="GO" id="GO:0008475">
    <property type="term" value="F:procollagen-lysine 5-dioxygenase activity"/>
    <property type="evidence" value="ECO:0007669"/>
    <property type="project" value="TreeGrafter"/>
</dbReference>
<dbReference type="Gene3D" id="3.90.550.10">
    <property type="entry name" value="Spore Coat Polysaccharide Biosynthesis Protein SpsA, Chain A"/>
    <property type="match status" value="1"/>
</dbReference>
<dbReference type="VEuPathDB" id="VectorBase:LDEU007864"/>
<gene>
    <name evidence="2" type="ORF">B4U80_04252</name>
</gene>
<dbReference type="STRING" id="299467.A0A443S9I1"/>
<dbReference type="InterPro" id="IPR057589">
    <property type="entry name" value="GT_PLOD"/>
</dbReference>
<dbReference type="Pfam" id="PF25342">
    <property type="entry name" value="GT_PLOD"/>
    <property type="match status" value="1"/>
</dbReference>
<dbReference type="SUPFAM" id="SSF53448">
    <property type="entry name" value="Nucleotide-diphospho-sugar transferases"/>
    <property type="match status" value="1"/>
</dbReference>
<dbReference type="PANTHER" id="PTHR10730:SF45">
    <property type="entry name" value="PROCOLLAGEN-LYSINE,2-OXOGLUTARATE 5-DIOXYGENASE"/>
    <property type="match status" value="1"/>
</dbReference>
<organism evidence="2 3">
    <name type="scientific">Leptotrombidium deliense</name>
    <dbReference type="NCBI Taxonomy" id="299467"/>
    <lineage>
        <taxon>Eukaryota</taxon>
        <taxon>Metazoa</taxon>
        <taxon>Ecdysozoa</taxon>
        <taxon>Arthropoda</taxon>
        <taxon>Chelicerata</taxon>
        <taxon>Arachnida</taxon>
        <taxon>Acari</taxon>
        <taxon>Acariformes</taxon>
        <taxon>Trombidiformes</taxon>
        <taxon>Prostigmata</taxon>
        <taxon>Anystina</taxon>
        <taxon>Parasitengona</taxon>
        <taxon>Trombiculoidea</taxon>
        <taxon>Trombiculidae</taxon>
        <taxon>Leptotrombidium</taxon>
    </lineage>
</organism>
<dbReference type="AlphaFoldDB" id="A0A443S9I1"/>
<dbReference type="InterPro" id="IPR029044">
    <property type="entry name" value="Nucleotide-diphossugar_trans"/>
</dbReference>
<protein>
    <submittedName>
        <fullName evidence="2">Procollagen-lysine:2-oxoglutarate 5-dioxygenase 3-like protein</fullName>
    </submittedName>
</protein>
<proteinExistence type="predicted"/>
<dbReference type="OrthoDB" id="69177at2759"/>
<keyword evidence="3" id="KW-1185">Reference proteome</keyword>